<dbReference type="Gene3D" id="2.40.10.170">
    <property type="match status" value="1"/>
</dbReference>
<accession>A0ABR7NMP3</accession>
<evidence type="ECO:0000259" key="2">
    <source>
        <dbReference type="Pfam" id="PF20999"/>
    </source>
</evidence>
<dbReference type="RefSeq" id="WP_262401052.1">
    <property type="nucleotide sequence ID" value="NZ_JACRTB010000042.1"/>
</dbReference>
<reference evidence="3 4" key="1">
    <citation type="submission" date="2020-08" db="EMBL/GenBank/DDBJ databases">
        <title>Genome public.</title>
        <authorList>
            <person name="Liu C."/>
            <person name="Sun Q."/>
        </authorList>
    </citation>
    <scope>NUCLEOTIDE SEQUENCE [LARGE SCALE GENOMIC DNA]</scope>
    <source>
        <strain evidence="3 4">BX1</strain>
    </source>
</reference>
<dbReference type="Gene3D" id="2.102.30.10">
    <property type="entry name" value="tm1086 (SG structure) domain"/>
    <property type="match status" value="1"/>
</dbReference>
<sequence length="288" mass="30526">MTICDNRDRLVAISVMGQIHHPTIGHSGTFKLCHDGTSGVLPSVGGITYNVKLGDCVYDKICDHVEPGVSMKNPDPKENDALVMLACIGNKARVVSGDAKGTAGFVTGFHGGIEHTLLWFPEEALDKMLPGDRILIRAYGQGLSLDDFPEIMLTGVDPALLDRMGLSVLNGKLAVPVAAKIPAHLMGAGQGMGSGHTGDYDLMTADRAELVRCGLDRLRYGDIVLLENCDNTYGRGYLTGASSIGVVVHSDCTIMGHGPGISTIMSCKKPLIEGILNPHANLADYMGI</sequence>
<dbReference type="EMBL" id="JACRTB010000042">
    <property type="protein sequence ID" value="MBC8577676.1"/>
    <property type="molecule type" value="Genomic_DNA"/>
</dbReference>
<dbReference type="Pfam" id="PF20999">
    <property type="entry name" value="DUF4438_C"/>
    <property type="match status" value="1"/>
</dbReference>
<dbReference type="InterPro" id="IPR029433">
    <property type="entry name" value="DUF4438_N"/>
</dbReference>
<evidence type="ECO:0000313" key="3">
    <source>
        <dbReference type="EMBL" id="MBC8577676.1"/>
    </source>
</evidence>
<dbReference type="InterPro" id="IPR044910">
    <property type="entry name" value="TM_1086_SG_dom"/>
</dbReference>
<gene>
    <name evidence="3" type="ORF">H8717_14870</name>
</gene>
<dbReference type="Gene3D" id="4.10.1180.10">
    <property type="entry name" value="tm1086 domain"/>
    <property type="match status" value="1"/>
</dbReference>
<organism evidence="3 4">
    <name type="scientific">Yanshouia hominis</name>
    <dbReference type="NCBI Taxonomy" id="2763673"/>
    <lineage>
        <taxon>Bacteria</taxon>
        <taxon>Bacillati</taxon>
        <taxon>Bacillota</taxon>
        <taxon>Clostridia</taxon>
        <taxon>Eubacteriales</taxon>
        <taxon>Oscillospiraceae</taxon>
        <taxon>Yanshouia</taxon>
    </lineage>
</organism>
<feature type="domain" description="DUF4438" evidence="2">
    <location>
        <begin position="164"/>
        <end position="286"/>
    </location>
</feature>
<feature type="domain" description="DUF4438" evidence="1">
    <location>
        <begin position="30"/>
        <end position="162"/>
    </location>
</feature>
<proteinExistence type="predicted"/>
<evidence type="ECO:0000313" key="4">
    <source>
        <dbReference type="Proteomes" id="UP000658131"/>
    </source>
</evidence>
<name>A0ABR7NMP3_9FIRM</name>
<dbReference type="InterPro" id="IPR048399">
    <property type="entry name" value="DUF4438_C"/>
</dbReference>
<comment type="caution">
    <text evidence="3">The sequence shown here is derived from an EMBL/GenBank/DDBJ whole genome shotgun (WGS) entry which is preliminary data.</text>
</comment>
<protein>
    <submittedName>
        <fullName evidence="3">DUF4438 domain-containing protein</fullName>
    </submittedName>
</protein>
<dbReference type="InterPro" id="IPR044909">
    <property type="entry name" value="TM_1086_sf"/>
</dbReference>
<evidence type="ECO:0000259" key="1">
    <source>
        <dbReference type="Pfam" id="PF14505"/>
    </source>
</evidence>
<dbReference type="Pfam" id="PF14505">
    <property type="entry name" value="DUF4438"/>
    <property type="match status" value="1"/>
</dbReference>
<keyword evidence="4" id="KW-1185">Reference proteome</keyword>
<dbReference type="Proteomes" id="UP000658131">
    <property type="component" value="Unassembled WGS sequence"/>
</dbReference>